<keyword evidence="3" id="KW-1185">Reference proteome</keyword>
<dbReference type="Pfam" id="PF03167">
    <property type="entry name" value="UDG"/>
    <property type="match status" value="1"/>
</dbReference>
<dbReference type="RefSeq" id="WP_084656685.1">
    <property type="nucleotide sequence ID" value="NZ_JAPFIM010000026.1"/>
</dbReference>
<name>A0ABT5GZ62_9VIBR</name>
<accession>A0ABT5GZ62</accession>
<evidence type="ECO:0000313" key="3">
    <source>
        <dbReference type="Proteomes" id="UP001150001"/>
    </source>
</evidence>
<feature type="domain" description="Uracil-DNA glycosylase-like" evidence="1">
    <location>
        <begin position="95"/>
        <end position="221"/>
    </location>
</feature>
<sequence length="235" mass="26565">MQEQKYLNLLRHLGTSNYRNRTQGLSCFSAQRGHQYNHNLMVVGRAVNGWYNEFDLNSLSAESMVKEIFDTSEHSVCPLEWVEESWGDTEGYNTKSSAFWRVVKQVTNYLNKTNSLSSGWSSQIVWSNLYKVAPSTRGNPSDSLCDKQFSACNELLLAEIKEYKPRVIIFLTGLNWFNGFLSDHVSLTKNDGHNLVESCGTLLVDGETIKVVVAKHPQGKSESTMVSEIIDVINQ</sequence>
<reference evidence="2" key="1">
    <citation type="submission" date="2022-11" db="EMBL/GenBank/DDBJ databases">
        <title>Role of the vibriolysin VemA secreted by the emergent pathogen Vibrio europaeus in the colonization of Manila clam mucus.</title>
        <authorList>
            <person name="Martinez C."/>
            <person name="Rodriguez S."/>
            <person name="Vences A."/>
            <person name="Barja J.L."/>
            <person name="Toranzo A.E."/>
            <person name="Dubert J."/>
        </authorList>
    </citation>
    <scope>NUCLEOTIDE SEQUENCE</scope>
    <source>
        <strain evidence="2">3454</strain>
    </source>
</reference>
<evidence type="ECO:0000313" key="2">
    <source>
        <dbReference type="EMBL" id="MDC5742574.1"/>
    </source>
</evidence>
<dbReference type="GeneID" id="78079004"/>
<proteinExistence type="predicted"/>
<dbReference type="Gene3D" id="3.40.470.10">
    <property type="entry name" value="Uracil-DNA glycosylase-like domain"/>
    <property type="match status" value="1"/>
</dbReference>
<protein>
    <submittedName>
        <fullName evidence="2">Uracil-DNA glycosylase family protein</fullName>
    </submittedName>
</protein>
<dbReference type="InterPro" id="IPR005122">
    <property type="entry name" value="Uracil-DNA_glycosylase-like"/>
</dbReference>
<dbReference type="Proteomes" id="UP001150001">
    <property type="component" value="Unassembled WGS sequence"/>
</dbReference>
<gene>
    <name evidence="2" type="ORF">OPW20_21150</name>
</gene>
<dbReference type="InterPro" id="IPR036895">
    <property type="entry name" value="Uracil-DNA_glycosylase-like_sf"/>
</dbReference>
<comment type="caution">
    <text evidence="2">The sequence shown here is derived from an EMBL/GenBank/DDBJ whole genome shotgun (WGS) entry which is preliminary data.</text>
</comment>
<evidence type="ECO:0000259" key="1">
    <source>
        <dbReference type="Pfam" id="PF03167"/>
    </source>
</evidence>
<organism evidence="2 3">
    <name type="scientific">Vibrio europaeus</name>
    <dbReference type="NCBI Taxonomy" id="300876"/>
    <lineage>
        <taxon>Bacteria</taxon>
        <taxon>Pseudomonadati</taxon>
        <taxon>Pseudomonadota</taxon>
        <taxon>Gammaproteobacteria</taxon>
        <taxon>Vibrionales</taxon>
        <taxon>Vibrionaceae</taxon>
        <taxon>Vibrio</taxon>
        <taxon>Vibrio oreintalis group</taxon>
    </lineage>
</organism>
<dbReference type="EMBL" id="JAPFIT010000026">
    <property type="protein sequence ID" value="MDC5742574.1"/>
    <property type="molecule type" value="Genomic_DNA"/>
</dbReference>